<keyword evidence="8" id="KW-0902">Two-component regulatory system</keyword>
<dbReference type="InterPro" id="IPR036890">
    <property type="entry name" value="HATPase_C_sf"/>
</dbReference>
<evidence type="ECO:0000256" key="3">
    <source>
        <dbReference type="ARBA" id="ARBA00022553"/>
    </source>
</evidence>
<dbReference type="Proteomes" id="UP000075260">
    <property type="component" value="Unassembled WGS sequence"/>
</dbReference>
<dbReference type="AlphaFoldDB" id="A0A150QR39"/>
<dbReference type="EC" id="2.7.13.3" evidence="2"/>
<feature type="transmembrane region" description="Helical" evidence="9">
    <location>
        <begin position="31"/>
        <end position="49"/>
    </location>
</feature>
<dbReference type="EMBL" id="JEMA01000400">
    <property type="protein sequence ID" value="KYF70414.1"/>
    <property type="molecule type" value="Genomic_DNA"/>
</dbReference>
<proteinExistence type="predicted"/>
<keyword evidence="5" id="KW-0547">Nucleotide-binding</keyword>
<feature type="transmembrane region" description="Helical" evidence="9">
    <location>
        <begin position="55"/>
        <end position="73"/>
    </location>
</feature>
<keyword evidence="6 11" id="KW-0418">Kinase</keyword>
<sequence length="390" mass="42011">MLTRRHPEVREFFRSVWSEPRAPHPPRRVRMDWGLLAAFAVVGLLEATFRSDLPWRAASLVVGVGLLPTLLWRRTRPLRMVVIAFGLVTAMKLAALAAGSEPPGLHTMAYLLLLPYALFRWGTGREATLGLSIVAAAASFDLISTGAGIGDVIGGSAVLSSTIALGAAVRYRDRVRLRELDEAKLAERERLARDLHDTVAHHVSAIAIRAQAGLAAAPTRPEAPMDALRVIADEASRALGEMRTMVRLLRRDEPAELAPGPRFSDIERLASPSATGPSVDVKLTGDLDSLPSSVAAAIFRIAQESITNARRHARQATRVEVDVTADDTSVRLRVTDDGHAVQARPSASRGYGLIGMIERAELLGGTCHAGPGPQRGWTVMAVLPRNGRST</sequence>
<dbReference type="GO" id="GO:0000155">
    <property type="term" value="F:phosphorelay sensor kinase activity"/>
    <property type="evidence" value="ECO:0007669"/>
    <property type="project" value="InterPro"/>
</dbReference>
<keyword evidence="4" id="KW-0808">Transferase</keyword>
<evidence type="ECO:0000256" key="6">
    <source>
        <dbReference type="ARBA" id="ARBA00022777"/>
    </source>
</evidence>
<dbReference type="PANTHER" id="PTHR24421">
    <property type="entry name" value="NITRATE/NITRITE SENSOR PROTEIN NARX-RELATED"/>
    <property type="match status" value="1"/>
</dbReference>
<comment type="catalytic activity">
    <reaction evidence="1">
        <text>ATP + protein L-histidine = ADP + protein N-phospho-L-histidine.</text>
        <dbReference type="EC" id="2.7.13.3"/>
    </reaction>
</comment>
<dbReference type="Gene3D" id="1.20.5.1930">
    <property type="match status" value="1"/>
</dbReference>
<keyword evidence="9" id="KW-0472">Membrane</keyword>
<evidence type="ECO:0000256" key="7">
    <source>
        <dbReference type="ARBA" id="ARBA00022840"/>
    </source>
</evidence>
<dbReference type="GO" id="GO:0016020">
    <property type="term" value="C:membrane"/>
    <property type="evidence" value="ECO:0007669"/>
    <property type="project" value="InterPro"/>
</dbReference>
<dbReference type="CDD" id="cd16917">
    <property type="entry name" value="HATPase_UhpB-NarQ-NarX-like"/>
    <property type="match status" value="1"/>
</dbReference>
<feature type="transmembrane region" description="Helical" evidence="9">
    <location>
        <begin position="80"/>
        <end position="98"/>
    </location>
</feature>
<evidence type="ECO:0000256" key="9">
    <source>
        <dbReference type="SAM" id="Phobius"/>
    </source>
</evidence>
<evidence type="ECO:0000256" key="2">
    <source>
        <dbReference type="ARBA" id="ARBA00012438"/>
    </source>
</evidence>
<dbReference type="Pfam" id="PF07730">
    <property type="entry name" value="HisKA_3"/>
    <property type="match status" value="1"/>
</dbReference>
<dbReference type="InterPro" id="IPR050482">
    <property type="entry name" value="Sensor_HK_TwoCompSys"/>
</dbReference>
<dbReference type="Gene3D" id="3.30.565.10">
    <property type="entry name" value="Histidine kinase-like ATPase, C-terminal domain"/>
    <property type="match status" value="1"/>
</dbReference>
<accession>A0A150QR39</accession>
<evidence type="ECO:0000259" key="10">
    <source>
        <dbReference type="SMART" id="SM00387"/>
    </source>
</evidence>
<evidence type="ECO:0000313" key="11">
    <source>
        <dbReference type="EMBL" id="KYF70414.1"/>
    </source>
</evidence>
<dbReference type="GO" id="GO:0005524">
    <property type="term" value="F:ATP binding"/>
    <property type="evidence" value="ECO:0007669"/>
    <property type="project" value="UniProtKB-KW"/>
</dbReference>
<keyword evidence="3" id="KW-0597">Phosphoprotein</keyword>
<evidence type="ECO:0000256" key="8">
    <source>
        <dbReference type="ARBA" id="ARBA00023012"/>
    </source>
</evidence>
<name>A0A150QR39_SORCE</name>
<keyword evidence="7" id="KW-0067">ATP-binding</keyword>
<keyword evidence="9" id="KW-1133">Transmembrane helix</keyword>
<dbReference type="Pfam" id="PF02518">
    <property type="entry name" value="HATPase_c"/>
    <property type="match status" value="1"/>
</dbReference>
<evidence type="ECO:0000256" key="5">
    <source>
        <dbReference type="ARBA" id="ARBA00022741"/>
    </source>
</evidence>
<keyword evidence="9" id="KW-0812">Transmembrane</keyword>
<dbReference type="InterPro" id="IPR011712">
    <property type="entry name" value="Sig_transdc_His_kin_sub3_dim/P"/>
</dbReference>
<comment type="caution">
    <text evidence="11">The sequence shown here is derived from an EMBL/GenBank/DDBJ whole genome shotgun (WGS) entry which is preliminary data.</text>
</comment>
<evidence type="ECO:0000256" key="1">
    <source>
        <dbReference type="ARBA" id="ARBA00000085"/>
    </source>
</evidence>
<dbReference type="InterPro" id="IPR003594">
    <property type="entry name" value="HATPase_dom"/>
</dbReference>
<gene>
    <name evidence="11" type="ORF">BE15_16105</name>
</gene>
<dbReference type="PANTHER" id="PTHR24421:SF10">
    <property type="entry name" value="NITRATE_NITRITE SENSOR PROTEIN NARQ"/>
    <property type="match status" value="1"/>
</dbReference>
<dbReference type="SMART" id="SM00387">
    <property type="entry name" value="HATPase_c"/>
    <property type="match status" value="1"/>
</dbReference>
<organism evidence="11 12">
    <name type="scientific">Sorangium cellulosum</name>
    <name type="common">Polyangium cellulosum</name>
    <dbReference type="NCBI Taxonomy" id="56"/>
    <lineage>
        <taxon>Bacteria</taxon>
        <taxon>Pseudomonadati</taxon>
        <taxon>Myxococcota</taxon>
        <taxon>Polyangia</taxon>
        <taxon>Polyangiales</taxon>
        <taxon>Polyangiaceae</taxon>
        <taxon>Sorangium</taxon>
    </lineage>
</organism>
<protein>
    <recommendedName>
        <fullName evidence="2">histidine kinase</fullName>
        <ecNumber evidence="2">2.7.13.3</ecNumber>
    </recommendedName>
</protein>
<reference evidence="11 12" key="1">
    <citation type="submission" date="2014-02" db="EMBL/GenBank/DDBJ databases">
        <title>The small core and large imbalanced accessory genome model reveals a collaborative survival strategy of Sorangium cellulosum strains in nature.</title>
        <authorList>
            <person name="Han K."/>
            <person name="Peng R."/>
            <person name="Blom J."/>
            <person name="Li Y.-Z."/>
        </authorList>
    </citation>
    <scope>NUCLEOTIDE SEQUENCE [LARGE SCALE GENOMIC DNA]</scope>
    <source>
        <strain evidence="11 12">So0008-312</strain>
    </source>
</reference>
<evidence type="ECO:0000256" key="4">
    <source>
        <dbReference type="ARBA" id="ARBA00022679"/>
    </source>
</evidence>
<dbReference type="SUPFAM" id="SSF55874">
    <property type="entry name" value="ATPase domain of HSP90 chaperone/DNA topoisomerase II/histidine kinase"/>
    <property type="match status" value="1"/>
</dbReference>
<feature type="transmembrane region" description="Helical" evidence="9">
    <location>
        <begin position="153"/>
        <end position="171"/>
    </location>
</feature>
<feature type="domain" description="Histidine kinase/HSP90-like ATPase" evidence="10">
    <location>
        <begin position="293"/>
        <end position="388"/>
    </location>
</feature>
<dbReference type="GO" id="GO:0046983">
    <property type="term" value="F:protein dimerization activity"/>
    <property type="evidence" value="ECO:0007669"/>
    <property type="project" value="InterPro"/>
</dbReference>
<evidence type="ECO:0000313" key="12">
    <source>
        <dbReference type="Proteomes" id="UP000075260"/>
    </source>
</evidence>